<organism evidence="1 2">
    <name type="scientific">Kutzneria chonburiensis</name>
    <dbReference type="NCBI Taxonomy" id="1483604"/>
    <lineage>
        <taxon>Bacteria</taxon>
        <taxon>Bacillati</taxon>
        <taxon>Actinomycetota</taxon>
        <taxon>Actinomycetes</taxon>
        <taxon>Pseudonocardiales</taxon>
        <taxon>Pseudonocardiaceae</taxon>
        <taxon>Kutzneria</taxon>
    </lineage>
</organism>
<comment type="caution">
    <text evidence="1">The sequence shown here is derived from an EMBL/GenBank/DDBJ whole genome shotgun (WGS) entry which is preliminary data.</text>
</comment>
<protein>
    <recommendedName>
        <fullName evidence="3">Transposase</fullName>
    </recommendedName>
</protein>
<evidence type="ECO:0000313" key="1">
    <source>
        <dbReference type="EMBL" id="MFC0540681.1"/>
    </source>
</evidence>
<dbReference type="Proteomes" id="UP001589810">
    <property type="component" value="Unassembled WGS sequence"/>
</dbReference>
<evidence type="ECO:0000313" key="2">
    <source>
        <dbReference type="Proteomes" id="UP001589810"/>
    </source>
</evidence>
<accession>A0ABV6MK55</accession>
<dbReference type="RefSeq" id="WP_273939498.1">
    <property type="nucleotide sequence ID" value="NZ_CP097263.1"/>
</dbReference>
<dbReference type="EMBL" id="JBHLUD010000001">
    <property type="protein sequence ID" value="MFC0540681.1"/>
    <property type="molecule type" value="Genomic_DNA"/>
</dbReference>
<evidence type="ECO:0008006" key="3">
    <source>
        <dbReference type="Google" id="ProtNLM"/>
    </source>
</evidence>
<reference evidence="1 2" key="1">
    <citation type="submission" date="2024-09" db="EMBL/GenBank/DDBJ databases">
        <authorList>
            <person name="Sun Q."/>
            <person name="Mori K."/>
        </authorList>
    </citation>
    <scope>NUCLEOTIDE SEQUENCE [LARGE SCALE GENOMIC DNA]</scope>
    <source>
        <strain evidence="1 2">TBRC 1432</strain>
    </source>
</reference>
<gene>
    <name evidence="1" type="ORF">ACFFH7_04285</name>
</gene>
<name>A0ABV6MK55_9PSEU</name>
<proteinExistence type="predicted"/>
<keyword evidence="2" id="KW-1185">Reference proteome</keyword>
<sequence>MARVHDHVTPAMRRQILRCPKERRADAAKGLTTIPLAVHEYERGLNAYAADAVRVSLKPITWQRRRNNPVSRRIRLHVDDFRTVHCAFLQKDSFCNG</sequence>